<sequence length="3632" mass="374249">MRRLALALLSVSAVLLPIASSSEADNVVHDVGVGAAAVRRQLGTTNVSLPFPPPGPRRPPSPPSPPALSYQESVVTALFGRVAAVLTAAKYRIPSTIEFGYDGASSWYLYGIPATASSWRNDTIAAVFAFVTLQAPLTTRPAAAASWLVRAQLNISSTAVLAGVATTNVQWLLETITGGLSLADLGGVVPAGSAELQVTANRTTGALKQVELMFDVALFGGDCTATELVVSLDPADAATDFTARLEVTCALAGISGATVEVSSVGGAVTALVTSDLSFLDGLFTITELRLATDTQITYLAGSGTGSVAGFPCSVLLNTSTAAKTGGATMSRQTAVRLGLTGVSLGTLVSKLFPSAAGSLPDFFPSGFVFPSMQIYTPDMSLGMLALTASVSGVSARLVLDRSGILMADIGLPGSLSVNDVLSRAALPTLPYDVASIMTITAPYFKYTSARANASLLSVVSAASGFSAPPLSGTYMSLSVALPRVAPGSVLPCVFKLRDALGAALSSFAFQITSTIPMMGGLFNLTGVSLSVQAQGLQASASANFQGISMAAAVSLPKGGAAPSVRLSAANLKLGLIVWAVWDDASPGVIKRLANITFVTFDFQSYGNDSSSRYYGRATGPRGEELAVAVDRSAGGGLRYLALDMGSACYSLHDLADAVALSVDAPLGWSLCAASVRYVPRVAGSNSFALPNGTVLSPVMAAGFKVAIPELSLSSVSASFSMTGNSTTLPITVTGNVSLFDGACTATSLRLLVDTSASDYSATLVLTCPDLQIFDLAATLSYSNGDITVDLTGNVEFVDGAITVTQLSLSTNTKADYVAGLGSGTLAGYDCSVSFNRSLVFNKTSNQTTSRTEFSVGLPSDVRLGPLISSLISLVPGSGSVTLPDYFPSDFKFPSIKIYSPDLSAAIRGAIGSTTSFTRGTSFGFGLKLPSLAPSTTLPCNFLLRNAAGSLLSAFQFAITQDVPMLNGLFNLSGLSLATLPTGLQAACSANLLGLAMSANVSLPKTGGFPNITLRTSNVNLGSLVSNARIWGDVPDVVVQKLQKVTFPAFTFIGTQGLYFAQAGPLTNGLVLSFGVDTHGSLRYFRFEQGDGCLTLADVISGMRLDLPVPSNSLTLCGAFFEYIPTPKNGSSNYTLPNGTVVKPSTSAGFSLSVPELSINNVTASITLSNMAATTIPIVIFGSIPLFGGACTATRLQLNVNTATQKIAASLTLTCPDLQITNVVASLTYTAGNILVDVVTDVQLLDGAVTITDLRMSTNVRGDYLAASGAGSAMGQACSVAMNLTKVFNATSNRTTRRTLLSTTLPSANLGKLVSGLLSKFGGSGSSITVPDFFPSDYTFPSLRLYTPDLSSRVFGVVTSNGSSSGSSSGGLFADLVFDRSGLLTGNVGIPDGLNVGTLVSKLGLSLPFDTSSLLSISKPSFSTSSPRANASFISSIRGTVGSSPSLFKLGTSFGFGLKLPSLAPSTTLPCNFLLRNAAGSLLSAFQFAITQDVPMLNGLFNLSGLSLATLPTGLQAACSANLLGLAMSANVSLPKTGGFPNITLRTSNVNLGSLVSNARIWGDVPDVVVQKLQKVTFPAFTFIGTQGLYFAQAGPLTNGLSLSFGVDRTGSLRYFRFDQGDGCLTLDDVISGMRLDLPVPSNSFTLCGAFFEYIPTPKAGSSNYTLPNGTVVKPATSAGFSLSVPELSINNVTASITVGSMNATTIPIVVSGSVPLFGGACTATRLQLLVNTATRNISASMTLTCPDLQITNVVASLTYTAGNILVDVVTDVQLLDGAVTITDLRMSTNVRGDYLATSGAGSAMGQACSVAMNLTKVFNATSNRTTRRTLLSTTLPSANLGKLVSGLLSKFGGSGSSITVPDFFPSSYTFPSLRLYTPDLSSRVFGVVTSNGSSSGSSSGDLFADLVFDRSGLLTGNVGIPDGLNVGTLVSKLGLSLPFDTSSLLSISKPSFSTSSPRANASFISSIRGTVGSSPSLFKLGTSFGFGLKLPSLAPSTTLPCNFLLRNAAGSLLSAFQFAITQDVPMLNGLFNLSGLSLATLPTGLQAACSANLLGLAMSANVSLPKTGGFPNITLRTSNVNLGSLVSNARIWGDVPDVVVQKLQKVTFPAFTFIGTQGQYFAQAGPLTNGLALSFGVDNNGSLRYFRFEQGDGCLTLADVISGMRLDLPVPSNSFTLCGAFFEYIPTPKNGSSNYTLHNGTVVKPATSAGFSLSVPELSINNVTASITVGSMNATTIPIVVSGSVPLFGGACTATRLQLLVNTATRNISASMTLTCPDLQITNVVASLTYTAGNILVDVVTDVQLLDGAVTITDLRMSTNVRGDYLAASGAGSAMGQACSVAMNLTKVFNATSNRTTRRTLLSTTLPSANLGKLVSGLLSKFGGSGSSITVPDFFPSSYTFPSLRLYTPDLSSRVFGVVTSNGSSSGSSSGDLFADLVFDRSGLLTGNVGIPDGLNVGTLVSKLGLSLPFDTSSLLSISKPSFSTSSPRANASFISSIRGTVGSSPSLFKLGTSFGFGLKLPSLAPSTTLPCNFLLRNAAGSLLSAFQFAITQDVPMLNGLFNLSGLSLATLPTGLQAACSANLLGLAMSANVSLPKTGGFPNITLRTSNVNLGSLVSNARIWGDVPDVVVQKLQKVTFPAFTFIGTQGQYFAQAGPLTNGLALSFGVDNNGSLRYFRFEQGDGCLTLADVISGMRLDLPVPSNSFTLCGAFFEYIPTPKNGSSNYTLPNGTVVKPATSAGFSLSVPELSINNVTASITVGSMNATTIPIVVSGSVPLFGGACTATRLQLLVNTATRNISASMTLTCPDLQITNVVASLTYTAGNILVDVVTDVQLLDGAVTITDLRMSTNVRGDYLAASGAGSAMGQACSVAMNLTKVFNATSNRTTRRTLLSTTLPSANLGKLVSGLLSKFGGSGSSITVPDFFPSSYTFPSLRLYTPDLSSRVFGVVTSNGSSSGSSSGGLFADLVFDRSGLLTGNVGIPDGLNVGTLVSKLGLSLPFDTSSLLSISKPSFSTSSPRANASFISSIRGTVGSSPSLFKLGTSFGFGLKLPSLAPSTTLPCNFLLRNAAGSLLSAFQFAITQDVPMLNGLFNLSGLSLATLPTGLQAACSANLLGLAMSANVSLPKTGGFPNITLRTSNVNLGSLVSNARIWGDVPDVVVQKLQKVTFPAFTFIGTQGQYFAQAGPLTNGLALSFGVDNNGSLRYFRFEQGDGCLTLADVISGMRLDLPVPSNSFTLCGAFFEYIPTPKNGSSNYTLPNGTVVKPATSAGFSLSVPELSINNVTASITVGSMNATTIPIVVSGSVPLFGGACTATRLQLLVNTATRNISASMTLTCPDLQITNVVASLTYTAGNILVDVVTDVQLLDGAVTITDLRMSTNVRGDYLAASGAGSAMGQACSVAMNLTKVFNATSNRTTRRTLLSTTLPSANLGKLVSGLLSKFGGSGSSITVPDFFPSSYTFPSLRLYTPDLSSRVFGVLSNGSLSGSGGGVFADLVFDRSGLLSGSVGIPGGIKIESLLSKLGLSLPFDTSSLLSIGTPLFSTTSPRANGSLASIVQRTYFAEAGPVNGVSLALAIDGKGLRYIRLDTGSQCLGIGEILSGMGLSGQVQVPDVFTLCNPFLEVVPRINGA</sequence>
<feature type="compositionally biased region" description="Pro residues" evidence="1">
    <location>
        <begin position="50"/>
        <end position="66"/>
    </location>
</feature>
<organism evidence="3 4">
    <name type="scientific">Edaphochlamys debaryana</name>
    <dbReference type="NCBI Taxonomy" id="47281"/>
    <lineage>
        <taxon>Eukaryota</taxon>
        <taxon>Viridiplantae</taxon>
        <taxon>Chlorophyta</taxon>
        <taxon>core chlorophytes</taxon>
        <taxon>Chlorophyceae</taxon>
        <taxon>CS clade</taxon>
        <taxon>Chlamydomonadales</taxon>
        <taxon>Chlamydomonadales incertae sedis</taxon>
        <taxon>Edaphochlamys</taxon>
    </lineage>
</organism>
<proteinExistence type="predicted"/>
<comment type="caution">
    <text evidence="3">The sequence shown here is derived from an EMBL/GenBank/DDBJ whole genome shotgun (WGS) entry which is preliminary data.</text>
</comment>
<evidence type="ECO:0000313" key="3">
    <source>
        <dbReference type="EMBL" id="KAG2482233.1"/>
    </source>
</evidence>
<dbReference type="OrthoDB" id="560733at2759"/>
<keyword evidence="2" id="KW-0732">Signal</keyword>
<evidence type="ECO:0000256" key="2">
    <source>
        <dbReference type="SAM" id="SignalP"/>
    </source>
</evidence>
<evidence type="ECO:0000313" key="4">
    <source>
        <dbReference type="Proteomes" id="UP000612055"/>
    </source>
</evidence>
<gene>
    <name evidence="3" type="ORF">HYH03_018817</name>
</gene>
<feature type="region of interest" description="Disordered" evidence="1">
    <location>
        <begin position="45"/>
        <end position="68"/>
    </location>
</feature>
<dbReference type="EMBL" id="JAEHOE010000240">
    <property type="protein sequence ID" value="KAG2482233.1"/>
    <property type="molecule type" value="Genomic_DNA"/>
</dbReference>
<feature type="signal peptide" evidence="2">
    <location>
        <begin position="1"/>
        <end position="24"/>
    </location>
</feature>
<feature type="chain" id="PRO_5032326715" evidence="2">
    <location>
        <begin position="25"/>
        <end position="3632"/>
    </location>
</feature>
<dbReference type="Proteomes" id="UP000612055">
    <property type="component" value="Unassembled WGS sequence"/>
</dbReference>
<keyword evidence="4" id="KW-1185">Reference proteome</keyword>
<name>A0A836BP40_9CHLO</name>
<reference evidence="3" key="1">
    <citation type="journal article" date="2020" name="bioRxiv">
        <title>Comparative genomics of Chlamydomonas.</title>
        <authorList>
            <person name="Craig R.J."/>
            <person name="Hasan A.R."/>
            <person name="Ness R.W."/>
            <person name="Keightley P.D."/>
        </authorList>
    </citation>
    <scope>NUCLEOTIDE SEQUENCE</scope>
    <source>
        <strain evidence="3">CCAP 11/70</strain>
    </source>
</reference>
<evidence type="ECO:0000256" key="1">
    <source>
        <dbReference type="SAM" id="MobiDB-lite"/>
    </source>
</evidence>
<protein>
    <submittedName>
        <fullName evidence="3">Uncharacterized protein</fullName>
    </submittedName>
</protein>
<accession>A0A836BP40</accession>